<evidence type="ECO:0000256" key="2">
    <source>
        <dbReference type="SAM" id="Phobius"/>
    </source>
</evidence>
<keyword evidence="2" id="KW-0472">Membrane</keyword>
<evidence type="ECO:0000259" key="3">
    <source>
        <dbReference type="Pfam" id="PF13490"/>
    </source>
</evidence>
<accession>A0A937URJ6</accession>
<evidence type="ECO:0000256" key="1">
    <source>
        <dbReference type="SAM" id="MobiDB-lite"/>
    </source>
</evidence>
<dbReference type="InterPro" id="IPR027383">
    <property type="entry name" value="Znf_put"/>
</dbReference>
<comment type="caution">
    <text evidence="4">The sequence shown here is derived from an EMBL/GenBank/DDBJ whole genome shotgun (WGS) entry which is preliminary data.</text>
</comment>
<gene>
    <name evidence="4" type="ORF">I7412_19500</name>
</gene>
<sequence length="302" mass="31753">MDCIICREALSARIDGEAEPMDPTAVDQHLSACAACRDWHDRAVSLTRSLRLGPVFPTPDFTAAVLDAHTDTDTHGDAGTHGDTDTHGDTGACGDIGTGSGARRPVVAAARRRPRRRPRPARRPGARPAASFSTTRLALLAVGWLQLGLGLLQLVDSQGLSGHAVTSHGTSAEHLLNESLAWNFAAGVGMLWAALQPRRAAGLLIALAGAILVLGGFSVYDLVVSSVRPTRVASHAVLLLGLGLAYLVDRAHQAGTPAPRHPSRHRPGSEPPVMPARQPVTVARRTRGGDTPLRPAGRRHAA</sequence>
<feature type="compositionally biased region" description="Basic and acidic residues" evidence="1">
    <location>
        <begin position="72"/>
        <end position="88"/>
    </location>
</feature>
<feature type="transmembrane region" description="Helical" evidence="2">
    <location>
        <begin position="202"/>
        <end position="220"/>
    </location>
</feature>
<evidence type="ECO:0000313" key="5">
    <source>
        <dbReference type="Proteomes" id="UP000604475"/>
    </source>
</evidence>
<proteinExistence type="predicted"/>
<keyword evidence="5" id="KW-1185">Reference proteome</keyword>
<feature type="transmembrane region" description="Helical" evidence="2">
    <location>
        <begin position="232"/>
        <end position="248"/>
    </location>
</feature>
<dbReference type="EMBL" id="JAEACQ010000226">
    <property type="protein sequence ID" value="MBL7629310.1"/>
    <property type="molecule type" value="Genomic_DNA"/>
</dbReference>
<name>A0A937URJ6_9ACTN</name>
<feature type="region of interest" description="Disordered" evidence="1">
    <location>
        <begin position="254"/>
        <end position="302"/>
    </location>
</feature>
<dbReference type="AlphaFoldDB" id="A0A937URJ6"/>
<dbReference type="Proteomes" id="UP000604475">
    <property type="component" value="Unassembled WGS sequence"/>
</dbReference>
<evidence type="ECO:0000313" key="4">
    <source>
        <dbReference type="EMBL" id="MBL7629310.1"/>
    </source>
</evidence>
<feature type="compositionally biased region" description="Basic residues" evidence="1">
    <location>
        <begin position="110"/>
        <end position="125"/>
    </location>
</feature>
<keyword evidence="2" id="KW-1133">Transmembrane helix</keyword>
<organism evidence="4 5">
    <name type="scientific">Frankia nepalensis</name>
    <dbReference type="NCBI Taxonomy" id="1836974"/>
    <lineage>
        <taxon>Bacteria</taxon>
        <taxon>Bacillati</taxon>
        <taxon>Actinomycetota</taxon>
        <taxon>Actinomycetes</taxon>
        <taxon>Frankiales</taxon>
        <taxon>Frankiaceae</taxon>
        <taxon>Frankia</taxon>
    </lineage>
</organism>
<feature type="domain" description="Putative zinc-finger" evidence="3">
    <location>
        <begin position="3"/>
        <end position="37"/>
    </location>
</feature>
<dbReference type="RefSeq" id="WP_203000505.1">
    <property type="nucleotide sequence ID" value="NZ_JADWYU010000138.1"/>
</dbReference>
<protein>
    <submittedName>
        <fullName evidence="4">Zf-HC2 domain-containing protein</fullName>
    </submittedName>
</protein>
<keyword evidence="2" id="KW-0812">Transmembrane</keyword>
<feature type="region of interest" description="Disordered" evidence="1">
    <location>
        <begin position="72"/>
        <end position="129"/>
    </location>
</feature>
<reference evidence="4" key="1">
    <citation type="submission" date="2020-12" db="EMBL/GenBank/DDBJ databases">
        <title>Genomic characterization of non-nitrogen-fixing Frankia strains.</title>
        <authorList>
            <person name="Carlos-Shanley C."/>
            <person name="Guerra T."/>
            <person name="Hahn D."/>
        </authorList>
    </citation>
    <scope>NUCLEOTIDE SEQUENCE</scope>
    <source>
        <strain evidence="4">CN6</strain>
    </source>
</reference>
<dbReference type="Pfam" id="PF13490">
    <property type="entry name" value="zf-HC2"/>
    <property type="match status" value="1"/>
</dbReference>